<dbReference type="InterPro" id="IPR009057">
    <property type="entry name" value="Homeodomain-like_sf"/>
</dbReference>
<gene>
    <name evidence="1" type="ORF">M427DRAFT_260291</name>
</gene>
<sequence>MFLTFAASSLKLLPASEDHQIGDSPGQDLIENIDFTEVGAVERIRAVQVISKDRPGDDTKHILAELYGVSISMINAWITLPDLPSPDKKLSANINTKRTTAQDLCAKGISAKLVSKAYAVTEKTVYNWLKPPPLKPREEWGKRGQKPKLTKELQREVFDWMVGDTQQRQFDAVQMVQERHGIVITQQTVSNILKRFRHVEVDPARLASVTHLNFSIPGAI</sequence>
<dbReference type="AlphaFoldDB" id="A0A139AKS5"/>
<keyword evidence="2" id="KW-1185">Reference proteome</keyword>
<accession>A0A139AKS5</accession>
<dbReference type="EMBL" id="KQ965747">
    <property type="protein sequence ID" value="KXS17377.1"/>
    <property type="molecule type" value="Genomic_DNA"/>
</dbReference>
<proteinExistence type="predicted"/>
<protein>
    <submittedName>
        <fullName evidence="1">Uncharacterized protein</fullName>
    </submittedName>
</protein>
<evidence type="ECO:0000313" key="1">
    <source>
        <dbReference type="EMBL" id="KXS17377.1"/>
    </source>
</evidence>
<evidence type="ECO:0000313" key="2">
    <source>
        <dbReference type="Proteomes" id="UP000070544"/>
    </source>
</evidence>
<organism evidence="1 2">
    <name type="scientific">Gonapodya prolifera (strain JEL478)</name>
    <name type="common">Monoblepharis prolifera</name>
    <dbReference type="NCBI Taxonomy" id="1344416"/>
    <lineage>
        <taxon>Eukaryota</taxon>
        <taxon>Fungi</taxon>
        <taxon>Fungi incertae sedis</taxon>
        <taxon>Chytridiomycota</taxon>
        <taxon>Chytridiomycota incertae sedis</taxon>
        <taxon>Monoblepharidomycetes</taxon>
        <taxon>Monoblepharidales</taxon>
        <taxon>Gonapodyaceae</taxon>
        <taxon>Gonapodya</taxon>
    </lineage>
</organism>
<dbReference type="Proteomes" id="UP000070544">
    <property type="component" value="Unassembled WGS sequence"/>
</dbReference>
<dbReference type="SUPFAM" id="SSF46689">
    <property type="entry name" value="Homeodomain-like"/>
    <property type="match status" value="1"/>
</dbReference>
<dbReference type="OrthoDB" id="2181957at2759"/>
<name>A0A139AKS5_GONPJ</name>
<reference evidence="1 2" key="1">
    <citation type="journal article" date="2015" name="Genome Biol. Evol.">
        <title>Phylogenomic analyses indicate that early fungi evolved digesting cell walls of algal ancestors of land plants.</title>
        <authorList>
            <person name="Chang Y."/>
            <person name="Wang S."/>
            <person name="Sekimoto S."/>
            <person name="Aerts A.L."/>
            <person name="Choi C."/>
            <person name="Clum A."/>
            <person name="LaButti K.M."/>
            <person name="Lindquist E.A."/>
            <person name="Yee Ngan C."/>
            <person name="Ohm R.A."/>
            <person name="Salamov A.A."/>
            <person name="Grigoriev I.V."/>
            <person name="Spatafora J.W."/>
            <person name="Berbee M.L."/>
        </authorList>
    </citation>
    <scope>NUCLEOTIDE SEQUENCE [LARGE SCALE GENOMIC DNA]</scope>
    <source>
        <strain evidence="1 2">JEL478</strain>
    </source>
</reference>